<evidence type="ECO:0000256" key="2">
    <source>
        <dbReference type="SAM" id="MobiDB-lite"/>
    </source>
</evidence>
<keyword evidence="1" id="KW-0175">Coiled coil</keyword>
<feature type="compositionally biased region" description="Polar residues" evidence="2">
    <location>
        <begin position="240"/>
        <end position="252"/>
    </location>
</feature>
<organism evidence="3 4">
    <name type="scientific">Tanacetum coccineum</name>
    <dbReference type="NCBI Taxonomy" id="301880"/>
    <lineage>
        <taxon>Eukaryota</taxon>
        <taxon>Viridiplantae</taxon>
        <taxon>Streptophyta</taxon>
        <taxon>Embryophyta</taxon>
        <taxon>Tracheophyta</taxon>
        <taxon>Spermatophyta</taxon>
        <taxon>Magnoliopsida</taxon>
        <taxon>eudicotyledons</taxon>
        <taxon>Gunneridae</taxon>
        <taxon>Pentapetalae</taxon>
        <taxon>asterids</taxon>
        <taxon>campanulids</taxon>
        <taxon>Asterales</taxon>
        <taxon>Asteraceae</taxon>
        <taxon>Asteroideae</taxon>
        <taxon>Anthemideae</taxon>
        <taxon>Anthemidinae</taxon>
        <taxon>Tanacetum</taxon>
    </lineage>
</organism>
<comment type="caution">
    <text evidence="3">The sequence shown here is derived from an EMBL/GenBank/DDBJ whole genome shotgun (WGS) entry which is preliminary data.</text>
</comment>
<feature type="region of interest" description="Disordered" evidence="2">
    <location>
        <begin position="236"/>
        <end position="262"/>
    </location>
</feature>
<proteinExistence type="predicted"/>
<feature type="coiled-coil region" evidence="1">
    <location>
        <begin position="262"/>
        <end position="299"/>
    </location>
</feature>
<evidence type="ECO:0000313" key="4">
    <source>
        <dbReference type="Proteomes" id="UP001151760"/>
    </source>
</evidence>
<name>A0ABQ5DPC5_9ASTR</name>
<reference evidence="3" key="1">
    <citation type="journal article" date="2022" name="Int. J. Mol. Sci.">
        <title>Draft Genome of Tanacetum Coccineum: Genomic Comparison of Closely Related Tanacetum-Family Plants.</title>
        <authorList>
            <person name="Yamashiro T."/>
            <person name="Shiraishi A."/>
            <person name="Nakayama K."/>
            <person name="Satake H."/>
        </authorList>
    </citation>
    <scope>NUCLEOTIDE SEQUENCE</scope>
</reference>
<gene>
    <name evidence="3" type="ORF">Tco_0940657</name>
</gene>
<protein>
    <submittedName>
        <fullName evidence="3">Uncharacterized protein</fullName>
    </submittedName>
</protein>
<reference evidence="3" key="2">
    <citation type="submission" date="2022-01" db="EMBL/GenBank/DDBJ databases">
        <authorList>
            <person name="Yamashiro T."/>
            <person name="Shiraishi A."/>
            <person name="Satake H."/>
            <person name="Nakayama K."/>
        </authorList>
    </citation>
    <scope>NUCLEOTIDE SEQUENCE</scope>
</reference>
<dbReference type="Proteomes" id="UP001151760">
    <property type="component" value="Unassembled WGS sequence"/>
</dbReference>
<evidence type="ECO:0000256" key="1">
    <source>
        <dbReference type="SAM" id="Coils"/>
    </source>
</evidence>
<feature type="compositionally biased region" description="Low complexity" evidence="2">
    <location>
        <begin position="173"/>
        <end position="185"/>
    </location>
</feature>
<sequence length="314" mass="35163">MSTSATHNAIMKAGGKDRAPMLVAGSLEETKLETYSTIDENTKTRIDAEAVVGSSAERRCGGAFVRNVGNKKYNKYKESTLCKGMLEGLKMKNEDDEDKDEIKGLIWVNNHISNKKGKTVIRSKGKEIARASSPPLEYETEIVNDAANTLRHKEIDRLMTLISTSFKRIYKPTNNNLRTSSNTRNKNVESTPKTVQDSNEEPTDQELEAHYVYMSKIQEVIPVSDKGTRPIFDEEPLEQCDSNTTPDSSDMCNNGGVADPDEQKFQEERALLASLIEQMKREIDENKKINNSLESLNKSFQEANAPFAKKTSDV</sequence>
<dbReference type="EMBL" id="BQNB010015504">
    <property type="protein sequence ID" value="GJT40792.1"/>
    <property type="molecule type" value="Genomic_DNA"/>
</dbReference>
<accession>A0ABQ5DPC5</accession>
<feature type="region of interest" description="Disordered" evidence="2">
    <location>
        <begin position="172"/>
        <end position="203"/>
    </location>
</feature>
<feature type="compositionally biased region" description="Polar residues" evidence="2">
    <location>
        <begin position="188"/>
        <end position="197"/>
    </location>
</feature>
<keyword evidence="4" id="KW-1185">Reference proteome</keyword>
<evidence type="ECO:0000313" key="3">
    <source>
        <dbReference type="EMBL" id="GJT40792.1"/>
    </source>
</evidence>